<dbReference type="Proteomes" id="UP001500979">
    <property type="component" value="Unassembled WGS sequence"/>
</dbReference>
<reference evidence="1 2" key="1">
    <citation type="journal article" date="2019" name="Int. J. Syst. Evol. Microbiol.">
        <title>The Global Catalogue of Microorganisms (GCM) 10K type strain sequencing project: providing services to taxonomists for standard genome sequencing and annotation.</title>
        <authorList>
            <consortium name="The Broad Institute Genomics Platform"/>
            <consortium name="The Broad Institute Genome Sequencing Center for Infectious Disease"/>
            <person name="Wu L."/>
            <person name="Ma J."/>
        </authorList>
    </citation>
    <scope>NUCLEOTIDE SEQUENCE [LARGE SCALE GENOMIC DNA]</scope>
    <source>
        <strain evidence="1 2">JCM 9383</strain>
    </source>
</reference>
<comment type="caution">
    <text evidence="1">The sequence shown here is derived from an EMBL/GenBank/DDBJ whole genome shotgun (WGS) entry which is preliminary data.</text>
</comment>
<protein>
    <recommendedName>
        <fullName evidence="3">Rpo operon protein</fullName>
    </recommendedName>
</protein>
<evidence type="ECO:0000313" key="1">
    <source>
        <dbReference type="EMBL" id="GAA2773910.1"/>
    </source>
</evidence>
<sequence length="85" mass="8833">MFPKPSTLTEGYSETTTTAVVPLVDLSQQLAVARETHVDHDGITAEVSLSAIDDAGCVVDTLTVTRETAVHLAIALIEAALGGAR</sequence>
<accession>A0ABN3V0M6</accession>
<proteinExistence type="predicted"/>
<evidence type="ECO:0000313" key="2">
    <source>
        <dbReference type="Proteomes" id="UP001500979"/>
    </source>
</evidence>
<organism evidence="1 2">
    <name type="scientific">Saccharopolyspora taberi</name>
    <dbReference type="NCBI Taxonomy" id="60895"/>
    <lineage>
        <taxon>Bacteria</taxon>
        <taxon>Bacillati</taxon>
        <taxon>Actinomycetota</taxon>
        <taxon>Actinomycetes</taxon>
        <taxon>Pseudonocardiales</taxon>
        <taxon>Pseudonocardiaceae</taxon>
        <taxon>Saccharopolyspora</taxon>
    </lineage>
</organism>
<dbReference type="EMBL" id="BAAAUX010000001">
    <property type="protein sequence ID" value="GAA2773910.1"/>
    <property type="molecule type" value="Genomic_DNA"/>
</dbReference>
<evidence type="ECO:0008006" key="3">
    <source>
        <dbReference type="Google" id="ProtNLM"/>
    </source>
</evidence>
<gene>
    <name evidence="1" type="ORF">GCM10010470_02130</name>
</gene>
<keyword evidence="2" id="KW-1185">Reference proteome</keyword>
<name>A0ABN3V0M6_9PSEU</name>
<dbReference type="RefSeq" id="WP_344677394.1">
    <property type="nucleotide sequence ID" value="NZ_BAAAUX010000001.1"/>
</dbReference>